<dbReference type="Gene3D" id="3.20.20.100">
    <property type="entry name" value="NADP-dependent oxidoreductase domain"/>
    <property type="match status" value="1"/>
</dbReference>
<dbReference type="InterPro" id="IPR036812">
    <property type="entry name" value="NAD(P)_OxRdtase_dom_sf"/>
</dbReference>
<dbReference type="PANTHER" id="PTHR43150">
    <property type="entry name" value="HYPERKINETIC, ISOFORM M"/>
    <property type="match status" value="1"/>
</dbReference>
<accession>A0ABR0J6I6</accession>
<dbReference type="PRINTS" id="PR01577">
    <property type="entry name" value="KCNABCHANNEL"/>
</dbReference>
<evidence type="ECO:0000313" key="5">
    <source>
        <dbReference type="EMBL" id="KAK5057163.1"/>
    </source>
</evidence>
<dbReference type="Pfam" id="PF00248">
    <property type="entry name" value="Aldo_ket_red"/>
    <property type="match status" value="1"/>
</dbReference>
<evidence type="ECO:0000256" key="2">
    <source>
        <dbReference type="ARBA" id="ARBA00022857"/>
    </source>
</evidence>
<dbReference type="InterPro" id="IPR005399">
    <property type="entry name" value="K_chnl_volt-dep_bsu_KCNAB-rel"/>
</dbReference>
<keyword evidence="3" id="KW-0560">Oxidoreductase</keyword>
<name>A0ABR0J6I6_9EURO</name>
<dbReference type="PANTHER" id="PTHR43150:SF2">
    <property type="entry name" value="HYPERKINETIC, ISOFORM M"/>
    <property type="match status" value="1"/>
</dbReference>
<gene>
    <name evidence="5" type="ORF">LTR69_007202</name>
</gene>
<keyword evidence="2" id="KW-0521">NADP</keyword>
<evidence type="ECO:0000313" key="6">
    <source>
        <dbReference type="Proteomes" id="UP001345691"/>
    </source>
</evidence>
<evidence type="ECO:0000256" key="1">
    <source>
        <dbReference type="ARBA" id="ARBA00006515"/>
    </source>
</evidence>
<feature type="domain" description="NADP-dependent oxidoreductase" evidence="4">
    <location>
        <begin position="26"/>
        <end position="337"/>
    </location>
</feature>
<proteinExistence type="inferred from homology"/>
<protein>
    <recommendedName>
        <fullName evidence="4">NADP-dependent oxidoreductase domain-containing protein</fullName>
    </recommendedName>
</protein>
<dbReference type="EMBL" id="JAVRRF010000016">
    <property type="protein sequence ID" value="KAK5057163.1"/>
    <property type="molecule type" value="Genomic_DNA"/>
</dbReference>
<evidence type="ECO:0000259" key="4">
    <source>
        <dbReference type="Pfam" id="PF00248"/>
    </source>
</evidence>
<keyword evidence="6" id="KW-1185">Reference proteome</keyword>
<dbReference type="SUPFAM" id="SSF51430">
    <property type="entry name" value="NAD(P)-linked oxidoreductase"/>
    <property type="match status" value="1"/>
</dbReference>
<sequence length="367" mass="41025">MPWPAFDSKGMEYRFLGKTGLLVSVLAYGSWFTVGGQVKDSSVIEQCMEEAFRLGINFFDTAEGYAEGQAEKEIGKVLKKNGWPRKDYVISTKIFESGVGPNDVGLSRKKIFESLAHSLESLQLSYVDIVYAHRPDYLTPMLETVRAFSDAVTQGKAHYWGTSEWSAFEISEAIGLAKEYKLVAPVVEQPQYSIISRNRVEKEYAQLFLKHGYGTTIWSPLASGLLTGKFLNGIPKDSRINTDTGYKEDRGVMSMYREILASEKGKFYMKGVAELVKIAESLDCTCAQLALAWILKNPNISSILTGASRPSQITENVKAVQVVPKLTPEIMKKIDEVFQNKPTRCLDPYGRWLNGASTATVMDFDPW</sequence>
<organism evidence="5 6">
    <name type="scientific">Exophiala sideris</name>
    <dbReference type="NCBI Taxonomy" id="1016849"/>
    <lineage>
        <taxon>Eukaryota</taxon>
        <taxon>Fungi</taxon>
        <taxon>Dikarya</taxon>
        <taxon>Ascomycota</taxon>
        <taxon>Pezizomycotina</taxon>
        <taxon>Eurotiomycetes</taxon>
        <taxon>Chaetothyriomycetidae</taxon>
        <taxon>Chaetothyriales</taxon>
        <taxon>Herpotrichiellaceae</taxon>
        <taxon>Exophiala</taxon>
    </lineage>
</organism>
<dbReference type="Proteomes" id="UP001345691">
    <property type="component" value="Unassembled WGS sequence"/>
</dbReference>
<comment type="caution">
    <text evidence="5">The sequence shown here is derived from an EMBL/GenBank/DDBJ whole genome shotgun (WGS) entry which is preliminary data.</text>
</comment>
<dbReference type="InterPro" id="IPR023210">
    <property type="entry name" value="NADP_OxRdtase_dom"/>
</dbReference>
<reference evidence="5 6" key="1">
    <citation type="submission" date="2023-08" db="EMBL/GenBank/DDBJ databases">
        <title>Black Yeasts Isolated from many extreme environments.</title>
        <authorList>
            <person name="Coleine C."/>
            <person name="Stajich J.E."/>
            <person name="Selbmann L."/>
        </authorList>
    </citation>
    <scope>NUCLEOTIDE SEQUENCE [LARGE SCALE GENOMIC DNA]</scope>
    <source>
        <strain evidence="5 6">CCFEE 6328</strain>
    </source>
</reference>
<comment type="similarity">
    <text evidence="1">Belongs to the shaker potassium channel beta subunit family.</text>
</comment>
<evidence type="ECO:0000256" key="3">
    <source>
        <dbReference type="ARBA" id="ARBA00023002"/>
    </source>
</evidence>